<name>A0A0N4ZDZ3_PARTI</name>
<dbReference type="AlphaFoldDB" id="A0A0N4ZDZ3"/>
<keyword evidence="4" id="KW-0732">Signal</keyword>
<comment type="catalytic activity">
    <reaction evidence="1">
        <text>a phosphate monoester + H2O = an alcohol + phosphate</text>
        <dbReference type="Rhea" id="RHEA:15017"/>
        <dbReference type="ChEBI" id="CHEBI:15377"/>
        <dbReference type="ChEBI" id="CHEBI:30879"/>
        <dbReference type="ChEBI" id="CHEBI:43474"/>
        <dbReference type="ChEBI" id="CHEBI:67140"/>
        <dbReference type="EC" id="3.1.3.2"/>
    </reaction>
</comment>
<keyword evidence="8" id="KW-1185">Reference proteome</keyword>
<evidence type="ECO:0000256" key="5">
    <source>
        <dbReference type="ARBA" id="ARBA00022801"/>
    </source>
</evidence>
<reference evidence="9" key="1">
    <citation type="submission" date="2017-02" db="UniProtKB">
        <authorList>
            <consortium name="WormBaseParasite"/>
        </authorList>
    </citation>
    <scope>IDENTIFICATION</scope>
</reference>
<dbReference type="Gene3D" id="3.40.50.1240">
    <property type="entry name" value="Phosphoglycerate mutase-like"/>
    <property type="match status" value="1"/>
</dbReference>
<evidence type="ECO:0000313" key="9">
    <source>
        <dbReference type="WBParaSite" id="PTRK_0000582900.1"/>
    </source>
</evidence>
<dbReference type="SUPFAM" id="SSF53254">
    <property type="entry name" value="Phosphoglycerate mutase-like"/>
    <property type="match status" value="1"/>
</dbReference>
<keyword evidence="7" id="KW-0325">Glycoprotein</keyword>
<dbReference type="CDD" id="cd07061">
    <property type="entry name" value="HP_HAP_like"/>
    <property type="match status" value="1"/>
</dbReference>
<comment type="similarity">
    <text evidence="2">Belongs to the histidine acid phosphatase family.</text>
</comment>
<evidence type="ECO:0000256" key="4">
    <source>
        <dbReference type="ARBA" id="ARBA00022729"/>
    </source>
</evidence>
<dbReference type="PANTHER" id="PTHR11567">
    <property type="entry name" value="ACID PHOSPHATASE-RELATED"/>
    <property type="match status" value="1"/>
</dbReference>
<dbReference type="InterPro" id="IPR029033">
    <property type="entry name" value="His_PPase_superfam"/>
</dbReference>
<evidence type="ECO:0000256" key="2">
    <source>
        <dbReference type="ARBA" id="ARBA00005375"/>
    </source>
</evidence>
<dbReference type="InterPro" id="IPR050645">
    <property type="entry name" value="Histidine_acid_phosphatase"/>
</dbReference>
<dbReference type="PROSITE" id="PS00616">
    <property type="entry name" value="HIS_ACID_PHOSPHAT_1"/>
    <property type="match status" value="1"/>
</dbReference>
<evidence type="ECO:0000313" key="8">
    <source>
        <dbReference type="Proteomes" id="UP000038045"/>
    </source>
</evidence>
<dbReference type="PANTHER" id="PTHR11567:SF211">
    <property type="entry name" value="PROSTATIC ACID PHOSPHATASE"/>
    <property type="match status" value="1"/>
</dbReference>
<dbReference type="Pfam" id="PF00328">
    <property type="entry name" value="His_Phos_2"/>
    <property type="match status" value="1"/>
</dbReference>
<evidence type="ECO:0000256" key="7">
    <source>
        <dbReference type="ARBA" id="ARBA00023180"/>
    </source>
</evidence>
<proteinExistence type="inferred from homology"/>
<dbReference type="GO" id="GO:0003993">
    <property type="term" value="F:acid phosphatase activity"/>
    <property type="evidence" value="ECO:0007669"/>
    <property type="project" value="UniProtKB-EC"/>
</dbReference>
<protein>
    <recommendedName>
        <fullName evidence="3">acid phosphatase</fullName>
        <ecNumber evidence="3">3.1.3.2</ecNumber>
    </recommendedName>
</protein>
<evidence type="ECO:0000256" key="6">
    <source>
        <dbReference type="ARBA" id="ARBA00023157"/>
    </source>
</evidence>
<evidence type="ECO:0000256" key="3">
    <source>
        <dbReference type="ARBA" id="ARBA00012646"/>
    </source>
</evidence>
<dbReference type="InterPro" id="IPR033379">
    <property type="entry name" value="Acid_Pase_AS"/>
</dbReference>
<dbReference type="Proteomes" id="UP000038045">
    <property type="component" value="Unplaced"/>
</dbReference>
<accession>A0A0N4ZDZ3</accession>
<organism evidence="8 9">
    <name type="scientific">Parastrongyloides trichosuri</name>
    <name type="common">Possum-specific nematode worm</name>
    <dbReference type="NCBI Taxonomy" id="131310"/>
    <lineage>
        <taxon>Eukaryota</taxon>
        <taxon>Metazoa</taxon>
        <taxon>Ecdysozoa</taxon>
        <taxon>Nematoda</taxon>
        <taxon>Chromadorea</taxon>
        <taxon>Rhabditida</taxon>
        <taxon>Tylenchina</taxon>
        <taxon>Panagrolaimomorpha</taxon>
        <taxon>Strongyloidoidea</taxon>
        <taxon>Strongyloididae</taxon>
        <taxon>Parastrongyloides</taxon>
    </lineage>
</organism>
<dbReference type="STRING" id="131310.A0A0N4ZDZ3"/>
<dbReference type="EC" id="3.1.3.2" evidence="3"/>
<sequence>MLSPKVSQNKLVMAQILWRHGERSPVGTYPNDIYNETDWEVPYGLLTCRGKQQHVSLGKYLRNRYMKKYKLLTDNYNPNEIEVRSTNVNRTIESAKANLRGFYNRQDIDNIPILTEYFGYGDEWAFARSCKRYSNLFKKRLEELSIFYKEPFSNFTQQLEEHTGIKNIKPINLTLLYDNLKLQKASKKQLPSWVDDNLLSELKEISFKILQYIIGVSGYNKTESDEMIKYSGGILLKYMMDQFVNKINGSNNKKYIIYSAHDVTVSLLIRMLKDKLYFKRSDLEPGFAAAIVLELYKSFDGRYSLKVLYRKNYKSQFENITNEIRGCHNRRRCNFYNFYHYMKSKVPINVKEECSE</sequence>
<evidence type="ECO:0000256" key="1">
    <source>
        <dbReference type="ARBA" id="ARBA00000032"/>
    </source>
</evidence>
<keyword evidence="5" id="KW-0378">Hydrolase</keyword>
<dbReference type="WBParaSite" id="PTRK_0000582900.1">
    <property type="protein sequence ID" value="PTRK_0000582900.1"/>
    <property type="gene ID" value="PTRK_0000582900"/>
</dbReference>
<keyword evidence="6" id="KW-1015">Disulfide bond</keyword>
<dbReference type="InterPro" id="IPR000560">
    <property type="entry name" value="His_Pase_clade-2"/>
</dbReference>